<accession>A0ABW3SZB1</accession>
<dbReference type="InterPro" id="IPR029058">
    <property type="entry name" value="AB_hydrolase_fold"/>
</dbReference>
<dbReference type="Gene3D" id="3.40.50.1820">
    <property type="entry name" value="alpha/beta hydrolase"/>
    <property type="match status" value="1"/>
</dbReference>
<evidence type="ECO:0000313" key="3">
    <source>
        <dbReference type="Proteomes" id="UP001597216"/>
    </source>
</evidence>
<gene>
    <name evidence="2" type="ORF">ACFQ27_05425</name>
</gene>
<dbReference type="InterPro" id="IPR000073">
    <property type="entry name" value="AB_hydrolase_1"/>
</dbReference>
<evidence type="ECO:0000313" key="2">
    <source>
        <dbReference type="EMBL" id="MFD1190013.1"/>
    </source>
</evidence>
<dbReference type="PANTHER" id="PTHR43798:SF24">
    <property type="entry name" value="CIS-3-ALKYL-4-ALKYLOXETAN-2-ONE DECARBOXYLASE"/>
    <property type="match status" value="1"/>
</dbReference>
<dbReference type="EMBL" id="JBHTLQ010000008">
    <property type="protein sequence ID" value="MFD1190013.1"/>
    <property type="molecule type" value="Genomic_DNA"/>
</dbReference>
<dbReference type="InterPro" id="IPR050266">
    <property type="entry name" value="AB_hydrolase_sf"/>
</dbReference>
<keyword evidence="2" id="KW-0378">Hydrolase</keyword>
<reference evidence="3" key="1">
    <citation type="journal article" date="2019" name="Int. J. Syst. Evol. Microbiol.">
        <title>The Global Catalogue of Microorganisms (GCM) 10K type strain sequencing project: providing services to taxonomists for standard genome sequencing and annotation.</title>
        <authorList>
            <consortium name="The Broad Institute Genomics Platform"/>
            <consortium name="The Broad Institute Genome Sequencing Center for Infectious Disease"/>
            <person name="Wu L."/>
            <person name="Ma J."/>
        </authorList>
    </citation>
    <scope>NUCLEOTIDE SEQUENCE [LARGE SCALE GENOMIC DNA]</scope>
    <source>
        <strain evidence="3">CCUG 55074</strain>
    </source>
</reference>
<name>A0ABW3SZB1_9CAUL</name>
<dbReference type="Proteomes" id="UP001597216">
    <property type="component" value="Unassembled WGS sequence"/>
</dbReference>
<evidence type="ECO:0000259" key="1">
    <source>
        <dbReference type="Pfam" id="PF00561"/>
    </source>
</evidence>
<keyword evidence="3" id="KW-1185">Reference proteome</keyword>
<protein>
    <submittedName>
        <fullName evidence="2">Alpha/beta fold hydrolase</fullName>
    </submittedName>
</protein>
<comment type="caution">
    <text evidence="2">The sequence shown here is derived from an EMBL/GenBank/DDBJ whole genome shotgun (WGS) entry which is preliminary data.</text>
</comment>
<organism evidence="2 3">
    <name type="scientific">Phenylobacterium conjunctum</name>
    <dbReference type="NCBI Taxonomy" id="1298959"/>
    <lineage>
        <taxon>Bacteria</taxon>
        <taxon>Pseudomonadati</taxon>
        <taxon>Pseudomonadota</taxon>
        <taxon>Alphaproteobacteria</taxon>
        <taxon>Caulobacterales</taxon>
        <taxon>Caulobacteraceae</taxon>
        <taxon>Phenylobacterium</taxon>
    </lineage>
</organism>
<dbReference type="PANTHER" id="PTHR43798">
    <property type="entry name" value="MONOACYLGLYCEROL LIPASE"/>
    <property type="match status" value="1"/>
</dbReference>
<dbReference type="RefSeq" id="WP_377352893.1">
    <property type="nucleotide sequence ID" value="NZ_JBHTLQ010000008.1"/>
</dbReference>
<dbReference type="PRINTS" id="PR00111">
    <property type="entry name" value="ABHYDROLASE"/>
</dbReference>
<sequence>MGFEGFALSRVDVGEATLRVRHGGSGPPLLLLHGYPETHMMWGKIAGDLARDFTVIAPDLRGYGESTGPAATKDHETYSKRAMARDAVALMRHFGHERFMLAAHDRGGRVGYRLALDHPGVLQKLSILDIIPTADVWKRANKAFALGYWHWSFLAQPAPFPETAIAGNAEWFLFEGMMRGQTPPFADDAFEDYKAAARRPSVIHAMCEDYRAGASYDVAADEADRGKKKIDCPVQILWGGKGALGAWYDVLGLWREWADDVTGQAIDCGHFIPEEKPVETLAALRAFFLG</sequence>
<proteinExistence type="predicted"/>
<dbReference type="SUPFAM" id="SSF53474">
    <property type="entry name" value="alpha/beta-Hydrolases"/>
    <property type="match status" value="1"/>
</dbReference>
<feature type="domain" description="AB hydrolase-1" evidence="1">
    <location>
        <begin position="27"/>
        <end position="277"/>
    </location>
</feature>
<dbReference type="GO" id="GO:0016787">
    <property type="term" value="F:hydrolase activity"/>
    <property type="evidence" value="ECO:0007669"/>
    <property type="project" value="UniProtKB-KW"/>
</dbReference>
<dbReference type="Pfam" id="PF00561">
    <property type="entry name" value="Abhydrolase_1"/>
    <property type="match status" value="1"/>
</dbReference>